<dbReference type="PANTHER" id="PTHR33221:SF5">
    <property type="entry name" value="HTH-TYPE TRANSCRIPTIONAL REGULATOR ISCR"/>
    <property type="match status" value="1"/>
</dbReference>
<dbReference type="PROSITE" id="PS01332">
    <property type="entry name" value="HTH_RRF2_1"/>
    <property type="match status" value="1"/>
</dbReference>
<proteinExistence type="predicted"/>
<dbReference type="GO" id="GO:0005829">
    <property type="term" value="C:cytosol"/>
    <property type="evidence" value="ECO:0007669"/>
    <property type="project" value="TreeGrafter"/>
</dbReference>
<accession>A0A1I5FCZ6</accession>
<dbReference type="OrthoDB" id="9808360at2"/>
<dbReference type="NCBIfam" id="TIGR00738">
    <property type="entry name" value="rrf2_super"/>
    <property type="match status" value="1"/>
</dbReference>
<dbReference type="AlphaFoldDB" id="A0A1I5FCZ6"/>
<sequence length="160" mass="17418">MKLSTKGRYGLRAVLDLAINGEKEAVALSGIAERQEISISYLEQLIAKLRKAGIVTSFRGAQGGYLLAKKPEEISVGEILRALEGDLNPVNCSEVIGSGEPCSGADLCVTKYVWMRISDSINNAVDTIMLSELIEESWKIRSEHGIMEEDTSRTKPSCGQ</sequence>
<evidence type="ECO:0000313" key="3">
    <source>
        <dbReference type="Proteomes" id="UP000198806"/>
    </source>
</evidence>
<evidence type="ECO:0000256" key="1">
    <source>
        <dbReference type="ARBA" id="ARBA00023125"/>
    </source>
</evidence>
<dbReference type="Gene3D" id="1.10.10.10">
    <property type="entry name" value="Winged helix-like DNA-binding domain superfamily/Winged helix DNA-binding domain"/>
    <property type="match status" value="1"/>
</dbReference>
<name>A0A1I5FCZ6_9FIRM</name>
<organism evidence="2 3">
    <name type="scientific">Anaerocolumna aminovalerica</name>
    <dbReference type="NCBI Taxonomy" id="1527"/>
    <lineage>
        <taxon>Bacteria</taxon>
        <taxon>Bacillati</taxon>
        <taxon>Bacillota</taxon>
        <taxon>Clostridia</taxon>
        <taxon>Lachnospirales</taxon>
        <taxon>Lachnospiraceae</taxon>
        <taxon>Anaerocolumna</taxon>
    </lineage>
</organism>
<evidence type="ECO:0000313" key="2">
    <source>
        <dbReference type="EMBL" id="SFO21529.1"/>
    </source>
</evidence>
<keyword evidence="1" id="KW-0238">DNA-binding</keyword>
<dbReference type="PANTHER" id="PTHR33221">
    <property type="entry name" value="WINGED HELIX-TURN-HELIX TRANSCRIPTIONAL REGULATOR, RRF2 FAMILY"/>
    <property type="match status" value="1"/>
</dbReference>
<dbReference type="InterPro" id="IPR036390">
    <property type="entry name" value="WH_DNA-bd_sf"/>
</dbReference>
<dbReference type="InterPro" id="IPR000944">
    <property type="entry name" value="Tscrpt_reg_Rrf2"/>
</dbReference>
<dbReference type="SUPFAM" id="SSF46785">
    <property type="entry name" value="Winged helix' DNA-binding domain"/>
    <property type="match status" value="1"/>
</dbReference>
<dbReference type="STRING" id="1527.SAMN04489757_11351"/>
<dbReference type="InterPro" id="IPR036388">
    <property type="entry name" value="WH-like_DNA-bd_sf"/>
</dbReference>
<dbReference type="InterPro" id="IPR030489">
    <property type="entry name" value="TR_Rrf2-type_CS"/>
</dbReference>
<dbReference type="EMBL" id="FOWD01000013">
    <property type="protein sequence ID" value="SFO21529.1"/>
    <property type="molecule type" value="Genomic_DNA"/>
</dbReference>
<dbReference type="PROSITE" id="PS51197">
    <property type="entry name" value="HTH_RRF2_2"/>
    <property type="match status" value="1"/>
</dbReference>
<keyword evidence="3" id="KW-1185">Reference proteome</keyword>
<dbReference type="Proteomes" id="UP000198806">
    <property type="component" value="Unassembled WGS sequence"/>
</dbReference>
<dbReference type="GO" id="GO:0003677">
    <property type="term" value="F:DNA binding"/>
    <property type="evidence" value="ECO:0007669"/>
    <property type="project" value="UniProtKB-KW"/>
</dbReference>
<protein>
    <submittedName>
        <fullName evidence="2">Rrf2 family protein</fullName>
    </submittedName>
</protein>
<dbReference type="Pfam" id="PF02082">
    <property type="entry name" value="Rrf2"/>
    <property type="match status" value="1"/>
</dbReference>
<gene>
    <name evidence="2" type="ORF">SAMN04489757_11351</name>
</gene>
<reference evidence="2 3" key="1">
    <citation type="submission" date="2016-10" db="EMBL/GenBank/DDBJ databases">
        <authorList>
            <person name="de Groot N.N."/>
        </authorList>
    </citation>
    <scope>NUCLEOTIDE SEQUENCE [LARGE SCALE GENOMIC DNA]</scope>
    <source>
        <strain evidence="2 3">DSM 1283</strain>
    </source>
</reference>
<dbReference type="GO" id="GO:0003700">
    <property type="term" value="F:DNA-binding transcription factor activity"/>
    <property type="evidence" value="ECO:0007669"/>
    <property type="project" value="TreeGrafter"/>
</dbReference>
<dbReference type="RefSeq" id="WP_091686298.1">
    <property type="nucleotide sequence ID" value="NZ_BAABFM010000027.1"/>
</dbReference>